<reference evidence="1 2" key="1">
    <citation type="submission" date="2013-06" db="EMBL/GenBank/DDBJ databases">
        <title>Rumen cellulosomics: divergent fiber-degrading strategies revealed by comparative genome-wide analysis of six Ruminococcal strains.</title>
        <authorList>
            <person name="Dassa B."/>
            <person name="Borovok I."/>
            <person name="Lamed R."/>
            <person name="Flint H."/>
            <person name="Yeoman C.J."/>
            <person name="White B."/>
            <person name="Bayer E.A."/>
        </authorList>
    </citation>
    <scope>NUCLEOTIDE SEQUENCE [LARGE SCALE GENOMIC DNA]</scope>
    <source>
        <strain evidence="1 2">SY3</strain>
    </source>
</reference>
<dbReference type="InterPro" id="IPR036514">
    <property type="entry name" value="SGNH_hydro_sf"/>
</dbReference>
<dbReference type="Gene3D" id="3.40.50.1110">
    <property type="entry name" value="SGNH hydrolase"/>
    <property type="match status" value="2"/>
</dbReference>
<dbReference type="GO" id="GO:0001681">
    <property type="term" value="F:sialate O-acetylesterase activity"/>
    <property type="evidence" value="ECO:0007669"/>
    <property type="project" value="InterPro"/>
</dbReference>
<dbReference type="InterPro" id="IPR008979">
    <property type="entry name" value="Galactose-bd-like_sf"/>
</dbReference>
<dbReference type="PANTHER" id="PTHR22901">
    <property type="entry name" value="SIALATE O-ACETYLESTERASE"/>
    <property type="match status" value="1"/>
</dbReference>
<accession>A0A011WUP0</accession>
<dbReference type="Proteomes" id="UP000021369">
    <property type="component" value="Unassembled WGS sequence"/>
</dbReference>
<protein>
    <recommendedName>
        <fullName evidence="3">Sialate O-acetylesterase</fullName>
    </recommendedName>
</protein>
<sequence length="612" mass="68069">MNVFKADDIFSDGMILQRGVENFITGSGKGEMTLTLERDDKICGRSRIAADGRWRIAVPEGKADCLPYTIKIRCGNVMQVISDVLFGDVFHITGQSNMELPLNRTYDPFKGDVPVPEEELIREYRVPIALSFEAGKESGTFTGGSWVRACDDKELNMSAAGYHFAKKLFAEIGVPIGLVNTSAGGSAIEGRIPAEVCREFHELDPVTDMVTADGYMERTLSEGEKIEKEWSAYVESRDNIGKDVISGKYPAESKKCTVPFMVNDLPDMNGFCGRIWFWKEFEIPAGADLSDAMLILGTLVDADISYINGVKVGETTYLYPPRYYEIPEKILHSGTNRVAVRLDINNGFGGFTEGKRFCVKLGDTVIDLEGEWDFMPAVKAPVRGTVEFLPSKELAVYAYMTAPAYRLPFKGMLIYQGETNCGNADIYDGLYRRFVEYYRERCGYKIPVVSVQLPNWTPGGEGWVKIRQKQLECCNIPDTTMAVTLGMGENNDLHPIDKESVGAALCDCVMRLIYGKGDPLPVSPTMIRRTSDGIMVGFREDVTLTDKDTKYFEVHTPEGWRSVNVKENRGGLLLDFTADNADKIRYAWLPDADRPAAEGISGRLVPTFEAAI</sequence>
<proteinExistence type="predicted"/>
<dbReference type="Gene3D" id="2.60.120.260">
    <property type="entry name" value="Galactose-binding domain-like"/>
    <property type="match status" value="1"/>
</dbReference>
<dbReference type="InterPro" id="IPR039329">
    <property type="entry name" value="SIAE"/>
</dbReference>
<dbReference type="AlphaFoldDB" id="A0A011WUP0"/>
<keyword evidence="2" id="KW-1185">Reference proteome</keyword>
<dbReference type="PANTHER" id="PTHR22901:SF0">
    <property type="entry name" value="SIALATE O-ACETYLESTERASE"/>
    <property type="match status" value="1"/>
</dbReference>
<dbReference type="PATRIC" id="fig|1341156.4.peg.370"/>
<dbReference type="SUPFAM" id="SSF49785">
    <property type="entry name" value="Galactose-binding domain-like"/>
    <property type="match status" value="1"/>
</dbReference>
<dbReference type="EMBL" id="JEOB01000001">
    <property type="protein sequence ID" value="EXM40745.1"/>
    <property type="molecule type" value="Genomic_DNA"/>
</dbReference>
<organism evidence="1 2">
    <name type="scientific">Ruminococcus albus SY3</name>
    <dbReference type="NCBI Taxonomy" id="1341156"/>
    <lineage>
        <taxon>Bacteria</taxon>
        <taxon>Bacillati</taxon>
        <taxon>Bacillota</taxon>
        <taxon>Clostridia</taxon>
        <taxon>Eubacteriales</taxon>
        <taxon>Oscillospiraceae</taxon>
        <taxon>Ruminococcus</taxon>
    </lineage>
</organism>
<evidence type="ECO:0008006" key="3">
    <source>
        <dbReference type="Google" id="ProtNLM"/>
    </source>
</evidence>
<dbReference type="GO" id="GO:0005975">
    <property type="term" value="P:carbohydrate metabolic process"/>
    <property type="evidence" value="ECO:0007669"/>
    <property type="project" value="TreeGrafter"/>
</dbReference>
<evidence type="ECO:0000313" key="2">
    <source>
        <dbReference type="Proteomes" id="UP000021369"/>
    </source>
</evidence>
<dbReference type="OrthoDB" id="9795554at2"/>
<evidence type="ECO:0000313" key="1">
    <source>
        <dbReference type="EMBL" id="EXM40745.1"/>
    </source>
</evidence>
<dbReference type="RefSeq" id="WP_024858805.1">
    <property type="nucleotide sequence ID" value="NZ_JEOB01000001.1"/>
</dbReference>
<name>A0A011WUP0_RUMAL</name>
<comment type="caution">
    <text evidence="1">The sequence shown here is derived from an EMBL/GenBank/DDBJ whole genome shotgun (WGS) entry which is preliminary data.</text>
</comment>
<dbReference type="SUPFAM" id="SSF52266">
    <property type="entry name" value="SGNH hydrolase"/>
    <property type="match status" value="1"/>
</dbReference>
<gene>
    <name evidence="1" type="ORF">RASY3_03255</name>
</gene>